<evidence type="ECO:0000256" key="1">
    <source>
        <dbReference type="SAM" id="MobiDB-lite"/>
    </source>
</evidence>
<dbReference type="SUPFAM" id="SSF51182">
    <property type="entry name" value="RmlC-like cupins"/>
    <property type="match status" value="1"/>
</dbReference>
<evidence type="ECO:0000313" key="4">
    <source>
        <dbReference type="Proteomes" id="UP001500392"/>
    </source>
</evidence>
<dbReference type="InterPro" id="IPR025979">
    <property type="entry name" value="ChrR-like_cupin_dom"/>
</dbReference>
<name>A0ABP7X6L1_9GAMM</name>
<evidence type="ECO:0000259" key="2">
    <source>
        <dbReference type="Pfam" id="PF12973"/>
    </source>
</evidence>
<evidence type="ECO:0000313" key="3">
    <source>
        <dbReference type="EMBL" id="GAA4105958.1"/>
    </source>
</evidence>
<keyword evidence="4" id="KW-1185">Reference proteome</keyword>
<accession>A0ABP7X6L1</accession>
<feature type="domain" description="ChrR-like cupin" evidence="2">
    <location>
        <begin position="8"/>
        <end position="107"/>
    </location>
</feature>
<dbReference type="Gene3D" id="2.60.120.10">
    <property type="entry name" value="Jelly Rolls"/>
    <property type="match status" value="1"/>
</dbReference>
<protein>
    <recommendedName>
        <fullName evidence="2">ChrR-like cupin domain-containing protein</fullName>
    </recommendedName>
</protein>
<sequence length="144" mass="16338">MNNYKFNDQQISWSQLPGFDHLSYQILDVDREKLIVDVLFKFAANEKIALHRHVTLNHMFVIQGEHRIYSSDGRLTETRPTGRYTVSHASNEPHQEGGGDQDVIILFSIRGTSGAMYEILDAEHNVIATLGMDEFEGLYAAQKG</sequence>
<gene>
    <name evidence="3" type="ORF">GCM10022414_36040</name>
</gene>
<dbReference type="InterPro" id="IPR014710">
    <property type="entry name" value="RmlC-like_jellyroll"/>
</dbReference>
<comment type="caution">
    <text evidence="3">The sequence shown here is derived from an EMBL/GenBank/DDBJ whole genome shotgun (WGS) entry which is preliminary data.</text>
</comment>
<reference evidence="4" key="1">
    <citation type="journal article" date="2019" name="Int. J. Syst. Evol. Microbiol.">
        <title>The Global Catalogue of Microorganisms (GCM) 10K type strain sequencing project: providing services to taxonomists for standard genome sequencing and annotation.</title>
        <authorList>
            <consortium name="The Broad Institute Genomics Platform"/>
            <consortium name="The Broad Institute Genome Sequencing Center for Infectious Disease"/>
            <person name="Wu L."/>
            <person name="Ma J."/>
        </authorList>
    </citation>
    <scope>NUCLEOTIDE SEQUENCE [LARGE SCALE GENOMIC DNA]</scope>
    <source>
        <strain evidence="4">JCM 17304</strain>
    </source>
</reference>
<feature type="region of interest" description="Disordered" evidence="1">
    <location>
        <begin position="73"/>
        <end position="97"/>
    </location>
</feature>
<organism evidence="3 4">
    <name type="scientific">Zhongshania borealis</name>
    <dbReference type="NCBI Taxonomy" id="889488"/>
    <lineage>
        <taxon>Bacteria</taxon>
        <taxon>Pseudomonadati</taxon>
        <taxon>Pseudomonadota</taxon>
        <taxon>Gammaproteobacteria</taxon>
        <taxon>Cellvibrionales</taxon>
        <taxon>Spongiibacteraceae</taxon>
        <taxon>Zhongshania</taxon>
    </lineage>
</organism>
<dbReference type="Proteomes" id="UP001500392">
    <property type="component" value="Unassembled WGS sequence"/>
</dbReference>
<dbReference type="EMBL" id="BAABDM010000012">
    <property type="protein sequence ID" value="GAA4105958.1"/>
    <property type="molecule type" value="Genomic_DNA"/>
</dbReference>
<proteinExistence type="predicted"/>
<dbReference type="InterPro" id="IPR011051">
    <property type="entry name" value="RmlC_Cupin_sf"/>
</dbReference>
<dbReference type="RefSeq" id="WP_344938748.1">
    <property type="nucleotide sequence ID" value="NZ_BAABDM010000012.1"/>
</dbReference>
<dbReference type="Pfam" id="PF12973">
    <property type="entry name" value="Cupin_7"/>
    <property type="match status" value="1"/>
</dbReference>